<dbReference type="GO" id="GO:0032259">
    <property type="term" value="P:methylation"/>
    <property type="evidence" value="ECO:0007669"/>
    <property type="project" value="UniProtKB-KW"/>
</dbReference>
<name>A0A517DQV3_9FIRM</name>
<dbReference type="Proteomes" id="UP000320776">
    <property type="component" value="Chromosome"/>
</dbReference>
<dbReference type="Pfam" id="PF02607">
    <property type="entry name" value="B12-binding_2"/>
    <property type="match status" value="1"/>
</dbReference>
<dbReference type="GO" id="GO:0046653">
    <property type="term" value="P:tetrahydrofolate metabolic process"/>
    <property type="evidence" value="ECO:0007669"/>
    <property type="project" value="TreeGrafter"/>
</dbReference>
<evidence type="ECO:0000256" key="1">
    <source>
        <dbReference type="ARBA" id="ARBA00010854"/>
    </source>
</evidence>
<keyword evidence="2" id="KW-0479">Metal-binding</keyword>
<dbReference type="Gene3D" id="3.40.50.280">
    <property type="entry name" value="Cobalamin-binding domain"/>
    <property type="match status" value="1"/>
</dbReference>
<dbReference type="CDD" id="cd02070">
    <property type="entry name" value="corrinoid_protein_B12-BD"/>
    <property type="match status" value="1"/>
</dbReference>
<evidence type="ECO:0000313" key="6">
    <source>
        <dbReference type="EMBL" id="QDR79698.1"/>
    </source>
</evidence>
<dbReference type="GO" id="GO:0050667">
    <property type="term" value="P:homocysteine metabolic process"/>
    <property type="evidence" value="ECO:0007669"/>
    <property type="project" value="TreeGrafter"/>
</dbReference>
<dbReference type="InterPro" id="IPR036724">
    <property type="entry name" value="Cobalamin-bd_sf"/>
</dbReference>
<proteinExistence type="inferred from homology"/>
<evidence type="ECO:0000259" key="5">
    <source>
        <dbReference type="PROSITE" id="PS51337"/>
    </source>
</evidence>
<dbReference type="EMBL" id="CP036259">
    <property type="protein sequence ID" value="QDR79698.1"/>
    <property type="molecule type" value="Genomic_DNA"/>
</dbReference>
<dbReference type="InterPro" id="IPR006158">
    <property type="entry name" value="Cobalamin-bd"/>
</dbReference>
<protein>
    <submittedName>
        <fullName evidence="6">Methionine synthase</fullName>
        <ecNumber evidence="6">2.1.1.13</ecNumber>
    </submittedName>
</protein>
<dbReference type="SUPFAM" id="SSF47644">
    <property type="entry name" value="Methionine synthase domain"/>
    <property type="match status" value="1"/>
</dbReference>
<dbReference type="SMART" id="SM01018">
    <property type="entry name" value="B12-binding_2"/>
    <property type="match status" value="1"/>
</dbReference>
<comment type="similarity">
    <text evidence="1">Belongs to the methylamine corrinoid protein family.</text>
</comment>
<keyword evidence="6" id="KW-0808">Transferase</keyword>
<dbReference type="PANTHER" id="PTHR45833">
    <property type="entry name" value="METHIONINE SYNTHASE"/>
    <property type="match status" value="1"/>
</dbReference>
<dbReference type="InterPro" id="IPR050554">
    <property type="entry name" value="Met_Synthase/Corrinoid"/>
</dbReference>
<dbReference type="EC" id="2.1.1.13" evidence="6"/>
<dbReference type="Pfam" id="PF02310">
    <property type="entry name" value="B12-binding"/>
    <property type="match status" value="1"/>
</dbReference>
<organism evidence="6 7">
    <name type="scientific">Sporomusa termitida</name>
    <dbReference type="NCBI Taxonomy" id="2377"/>
    <lineage>
        <taxon>Bacteria</taxon>
        <taxon>Bacillati</taxon>
        <taxon>Bacillota</taxon>
        <taxon>Negativicutes</taxon>
        <taxon>Selenomonadales</taxon>
        <taxon>Sporomusaceae</taxon>
        <taxon>Sporomusa</taxon>
    </lineage>
</organism>
<evidence type="ECO:0000256" key="3">
    <source>
        <dbReference type="ARBA" id="ARBA00023285"/>
    </source>
</evidence>
<keyword evidence="6" id="KW-0489">Methyltransferase</keyword>
<dbReference type="FunFam" id="3.40.50.280:FF:000003">
    <property type="entry name" value="Dimethylamine methyltransferase corrinoid protein"/>
    <property type="match status" value="1"/>
</dbReference>
<dbReference type="PANTHER" id="PTHR45833:SF1">
    <property type="entry name" value="METHIONINE SYNTHASE"/>
    <property type="match status" value="1"/>
</dbReference>
<dbReference type="KEGG" id="sted:SPTER_09880"/>
<dbReference type="PROSITE" id="PS51332">
    <property type="entry name" value="B12_BINDING"/>
    <property type="match status" value="1"/>
</dbReference>
<dbReference type="InterPro" id="IPR036594">
    <property type="entry name" value="Meth_synthase_dom"/>
</dbReference>
<accession>A0A517DQV3</accession>
<dbReference type="RefSeq" id="WP_144349303.1">
    <property type="nucleotide sequence ID" value="NZ_CP036259.1"/>
</dbReference>
<dbReference type="GO" id="GO:0046872">
    <property type="term" value="F:metal ion binding"/>
    <property type="evidence" value="ECO:0007669"/>
    <property type="project" value="UniProtKB-KW"/>
</dbReference>
<evidence type="ECO:0000256" key="2">
    <source>
        <dbReference type="ARBA" id="ARBA00022723"/>
    </source>
</evidence>
<gene>
    <name evidence="6" type="primary">metH_5</name>
    <name evidence="6" type="ORF">SPTER_09880</name>
</gene>
<dbReference type="Gene3D" id="1.10.1240.10">
    <property type="entry name" value="Methionine synthase domain"/>
    <property type="match status" value="1"/>
</dbReference>
<dbReference type="GO" id="GO:0031419">
    <property type="term" value="F:cobalamin binding"/>
    <property type="evidence" value="ECO:0007669"/>
    <property type="project" value="InterPro"/>
</dbReference>
<dbReference type="GO" id="GO:0005829">
    <property type="term" value="C:cytosol"/>
    <property type="evidence" value="ECO:0007669"/>
    <property type="project" value="TreeGrafter"/>
</dbReference>
<dbReference type="AlphaFoldDB" id="A0A517DQV3"/>
<dbReference type="GO" id="GO:0008705">
    <property type="term" value="F:methionine synthase activity"/>
    <property type="evidence" value="ECO:0007669"/>
    <property type="project" value="UniProtKB-EC"/>
</dbReference>
<dbReference type="PROSITE" id="PS51337">
    <property type="entry name" value="B12_BINDING_NTER"/>
    <property type="match status" value="1"/>
</dbReference>
<dbReference type="SUPFAM" id="SSF52242">
    <property type="entry name" value="Cobalamin (vitamin B12)-binding domain"/>
    <property type="match status" value="1"/>
</dbReference>
<keyword evidence="7" id="KW-1185">Reference proteome</keyword>
<evidence type="ECO:0000313" key="7">
    <source>
        <dbReference type="Proteomes" id="UP000320776"/>
    </source>
</evidence>
<reference evidence="6 7" key="1">
    <citation type="submission" date="2019-02" db="EMBL/GenBank/DDBJ databases">
        <title>Closed genome of Sporomusa termitida DSM 4440.</title>
        <authorList>
            <person name="Poehlein A."/>
            <person name="Daniel R."/>
        </authorList>
    </citation>
    <scope>NUCLEOTIDE SEQUENCE [LARGE SCALE GENOMIC DNA]</scope>
    <source>
        <strain evidence="6 7">DSM 4440</strain>
    </source>
</reference>
<feature type="domain" description="B12-binding" evidence="4">
    <location>
        <begin position="88"/>
        <end position="209"/>
    </location>
</feature>
<dbReference type="InterPro" id="IPR003759">
    <property type="entry name" value="Cbl-bd_cap"/>
</dbReference>
<feature type="domain" description="B12-binding N-terminal" evidence="5">
    <location>
        <begin position="1"/>
        <end position="88"/>
    </location>
</feature>
<keyword evidence="3" id="KW-0170">Cobalt</keyword>
<sequence length="209" mass="22071">MINFQDIEDAVVDGQHKEIPKLIARMLEQGAAPSDIIKNGLLAGMAVVSPLFKSGEMFMPEVMLSAKTMNAGLDLLKPLIVEGDMEIAGKAVLGTVESDLHDIGKNLVKMLLESSGFQVIDLGIDVPAEKFAAAVAEHKPDVLGLAALLTTTMPNMKKTIQLLEEKGLRTSVRVLIGGAPVSADFAQAIGADGYAADGAAAVDFCRQQQ</sequence>
<evidence type="ECO:0000259" key="4">
    <source>
        <dbReference type="PROSITE" id="PS51332"/>
    </source>
</evidence>
<dbReference type="OrthoDB" id="9803687at2"/>